<accession>A0ABT5DT71</accession>
<comment type="caution">
    <text evidence="2">The sequence shown here is derived from an EMBL/GenBank/DDBJ whole genome shotgun (WGS) entry which is preliminary data.</text>
</comment>
<sequence>MTSNPLISSSFNKLDVSLAALFSVLLSGCYPPLGNCSATYEDEIEMTPEEFAEFQHGGMPVLDGDTTAGPTTSAGATDASTTDASTTDASTTDASTTDASTTDTTGGVVLSDEETCQVVCQSVGEEHGALRSCEVAKAPTKVTVTCVYPAYCEGRRHASVASRGHGSDAEAAAAWLARAAHDEAASVHAFHALAQELAGLGAPAELLARIDAAAADEVRHARVVADAARARGAEVTPPACVAVAERDLLAIAVENAVEGCVRETWAALSAAHQARFAAEPAMRSMYVEIAADEARHAELAWAIDAWLMGQLDVAGRAEVAAARQAAIAELDASLQRLEVPALQRLGVPSAAVATRLCAELDAALWSRAA</sequence>
<evidence type="ECO:0000313" key="3">
    <source>
        <dbReference type="Proteomes" id="UP001221686"/>
    </source>
</evidence>
<dbReference type="EMBL" id="JAQNDL010000001">
    <property type="protein sequence ID" value="MDC0716259.1"/>
    <property type="molecule type" value="Genomic_DNA"/>
</dbReference>
<organism evidence="2 3">
    <name type="scientific">Nannocystis bainbridge</name>
    <dbReference type="NCBI Taxonomy" id="2995303"/>
    <lineage>
        <taxon>Bacteria</taxon>
        <taxon>Pseudomonadati</taxon>
        <taxon>Myxococcota</taxon>
        <taxon>Polyangia</taxon>
        <taxon>Nannocystales</taxon>
        <taxon>Nannocystaceae</taxon>
        <taxon>Nannocystis</taxon>
    </lineage>
</organism>
<gene>
    <name evidence="2" type="ORF">POL25_05115</name>
</gene>
<feature type="compositionally biased region" description="Low complexity" evidence="1">
    <location>
        <begin position="63"/>
        <end position="107"/>
    </location>
</feature>
<dbReference type="InterPro" id="IPR009078">
    <property type="entry name" value="Ferritin-like_SF"/>
</dbReference>
<evidence type="ECO:0000313" key="2">
    <source>
        <dbReference type="EMBL" id="MDC0716259.1"/>
    </source>
</evidence>
<dbReference type="SUPFAM" id="SSF47240">
    <property type="entry name" value="Ferritin-like"/>
    <property type="match status" value="1"/>
</dbReference>
<evidence type="ECO:0008006" key="4">
    <source>
        <dbReference type="Google" id="ProtNLM"/>
    </source>
</evidence>
<proteinExistence type="predicted"/>
<name>A0ABT5DT71_9BACT</name>
<reference evidence="2 3" key="1">
    <citation type="submission" date="2022-11" db="EMBL/GenBank/DDBJ databases">
        <title>Minimal conservation of predation-associated metabolite biosynthetic gene clusters underscores biosynthetic potential of Myxococcota including descriptions for ten novel species: Archangium lansinium sp. nov., Myxococcus landrumus sp. nov., Nannocystis bai.</title>
        <authorList>
            <person name="Ahearne A."/>
            <person name="Stevens C."/>
            <person name="Dowd S."/>
        </authorList>
    </citation>
    <scope>NUCLEOTIDE SEQUENCE [LARGE SCALE GENOMIC DNA]</scope>
    <source>
        <strain evidence="2 3">BB15-2</strain>
    </source>
</reference>
<evidence type="ECO:0000256" key="1">
    <source>
        <dbReference type="SAM" id="MobiDB-lite"/>
    </source>
</evidence>
<protein>
    <recommendedName>
        <fullName evidence="4">Ferritin-like domain-containing protein</fullName>
    </recommendedName>
</protein>
<feature type="region of interest" description="Disordered" evidence="1">
    <location>
        <begin position="59"/>
        <end position="107"/>
    </location>
</feature>
<keyword evidence="3" id="KW-1185">Reference proteome</keyword>
<dbReference type="Proteomes" id="UP001221686">
    <property type="component" value="Unassembled WGS sequence"/>
</dbReference>